<dbReference type="AlphaFoldDB" id="A0A951PPQ2"/>
<dbReference type="Proteomes" id="UP000753908">
    <property type="component" value="Unassembled WGS sequence"/>
</dbReference>
<evidence type="ECO:0000313" key="2">
    <source>
        <dbReference type="Proteomes" id="UP000753908"/>
    </source>
</evidence>
<name>A0A951PPQ2_9CYAN</name>
<reference evidence="1" key="2">
    <citation type="journal article" date="2022" name="Microbiol. Resour. Announc.">
        <title>Metagenome Sequencing to Explore Phylogenomics of Terrestrial Cyanobacteria.</title>
        <authorList>
            <person name="Ward R.D."/>
            <person name="Stajich J.E."/>
            <person name="Johansen J.R."/>
            <person name="Huntemann M."/>
            <person name="Clum A."/>
            <person name="Foster B."/>
            <person name="Foster B."/>
            <person name="Roux S."/>
            <person name="Palaniappan K."/>
            <person name="Varghese N."/>
            <person name="Mukherjee S."/>
            <person name="Reddy T.B.K."/>
            <person name="Daum C."/>
            <person name="Copeland A."/>
            <person name="Chen I.A."/>
            <person name="Ivanova N.N."/>
            <person name="Kyrpides N.C."/>
            <person name="Shapiro N."/>
            <person name="Eloe-Fadrosh E.A."/>
            <person name="Pietrasiak N."/>
        </authorList>
    </citation>
    <scope>NUCLEOTIDE SEQUENCE</scope>
    <source>
        <strain evidence="1">CPER-KK1</strain>
    </source>
</reference>
<proteinExistence type="predicted"/>
<protein>
    <submittedName>
        <fullName evidence="1">Uncharacterized protein</fullName>
    </submittedName>
</protein>
<gene>
    <name evidence="1" type="ORF">KME25_22005</name>
</gene>
<comment type="caution">
    <text evidence="1">The sequence shown here is derived from an EMBL/GenBank/DDBJ whole genome shotgun (WGS) entry which is preliminary data.</text>
</comment>
<evidence type="ECO:0000313" key="1">
    <source>
        <dbReference type="EMBL" id="MBW4547091.1"/>
    </source>
</evidence>
<organism evidence="1 2">
    <name type="scientific">Symplocastrum torsivum CPER-KK1</name>
    <dbReference type="NCBI Taxonomy" id="450513"/>
    <lineage>
        <taxon>Bacteria</taxon>
        <taxon>Bacillati</taxon>
        <taxon>Cyanobacteriota</taxon>
        <taxon>Cyanophyceae</taxon>
        <taxon>Oscillatoriophycideae</taxon>
        <taxon>Oscillatoriales</taxon>
        <taxon>Microcoleaceae</taxon>
        <taxon>Symplocastrum</taxon>
    </lineage>
</organism>
<sequence length="72" mass="8287">MPCQLAFFRADKPEDYEPRTLPVFMAHMNDNYGEIPYGIPSVDGSGVKISTFYGWQTVNHSKQVDYAPKDEW</sequence>
<dbReference type="SUPFAM" id="SSF54373">
    <property type="entry name" value="FAD-linked reductases, C-terminal domain"/>
    <property type="match status" value="1"/>
</dbReference>
<dbReference type="Gene3D" id="3.30.9.10">
    <property type="entry name" value="D-Amino Acid Oxidase, subunit A, domain 2"/>
    <property type="match status" value="1"/>
</dbReference>
<reference evidence="1" key="1">
    <citation type="submission" date="2021-05" db="EMBL/GenBank/DDBJ databases">
        <authorList>
            <person name="Pietrasiak N."/>
            <person name="Ward R."/>
            <person name="Stajich J.E."/>
            <person name="Kurbessoian T."/>
        </authorList>
    </citation>
    <scope>NUCLEOTIDE SEQUENCE</scope>
    <source>
        <strain evidence="1">CPER-KK1</strain>
    </source>
</reference>
<dbReference type="EMBL" id="JAHHIF010000035">
    <property type="protein sequence ID" value="MBW4547091.1"/>
    <property type="molecule type" value="Genomic_DNA"/>
</dbReference>
<accession>A0A951PPQ2</accession>